<dbReference type="InterPro" id="IPR011008">
    <property type="entry name" value="Dimeric_a/b-barrel"/>
</dbReference>
<accession>A0ABW4ZCI8</accession>
<keyword evidence="3" id="KW-1185">Reference proteome</keyword>
<dbReference type="RefSeq" id="WP_377178304.1">
    <property type="nucleotide sequence ID" value="NZ_JBHUJB010000047.1"/>
</dbReference>
<gene>
    <name evidence="2" type="ORF">ACFSW8_11670</name>
</gene>
<comment type="caution">
    <text evidence="2">The sequence shown here is derived from an EMBL/GenBank/DDBJ whole genome shotgun (WGS) entry which is preliminary data.</text>
</comment>
<keyword evidence="2" id="KW-0503">Monooxygenase</keyword>
<reference evidence="3" key="1">
    <citation type="journal article" date="2019" name="Int. J. Syst. Evol. Microbiol.">
        <title>The Global Catalogue of Microorganisms (GCM) 10K type strain sequencing project: providing services to taxonomists for standard genome sequencing and annotation.</title>
        <authorList>
            <consortium name="The Broad Institute Genomics Platform"/>
            <consortium name="The Broad Institute Genome Sequencing Center for Infectious Disease"/>
            <person name="Wu L."/>
            <person name="Ma J."/>
        </authorList>
    </citation>
    <scope>NUCLEOTIDE SEQUENCE [LARGE SCALE GENOMIC DNA]</scope>
    <source>
        <strain evidence="3">CCUG 57942</strain>
    </source>
</reference>
<sequence length="94" mass="10648">MIAKKINLRAEVGCADALAALLVFMVEESKPEPGCVEYVLYQQKEEPEEFFLIEVWESGEHLEAHKQTAHFAQFKEKAPALVASKSSEELNHFL</sequence>
<dbReference type="Pfam" id="PF03992">
    <property type="entry name" value="ABM"/>
    <property type="match status" value="1"/>
</dbReference>
<dbReference type="GO" id="GO:0004497">
    <property type="term" value="F:monooxygenase activity"/>
    <property type="evidence" value="ECO:0007669"/>
    <property type="project" value="UniProtKB-KW"/>
</dbReference>
<dbReference type="InterPro" id="IPR007138">
    <property type="entry name" value="ABM_dom"/>
</dbReference>
<dbReference type="PANTHER" id="PTHR33336:SF3">
    <property type="entry name" value="ABM DOMAIN-CONTAINING PROTEIN"/>
    <property type="match status" value="1"/>
</dbReference>
<dbReference type="InterPro" id="IPR050744">
    <property type="entry name" value="AI-2_Isomerase_LsrG"/>
</dbReference>
<evidence type="ECO:0000313" key="2">
    <source>
        <dbReference type="EMBL" id="MFD2159561.1"/>
    </source>
</evidence>
<evidence type="ECO:0000313" key="3">
    <source>
        <dbReference type="Proteomes" id="UP001597389"/>
    </source>
</evidence>
<proteinExistence type="predicted"/>
<dbReference type="PANTHER" id="PTHR33336">
    <property type="entry name" value="QUINOL MONOOXYGENASE YGIN-RELATED"/>
    <property type="match status" value="1"/>
</dbReference>
<dbReference type="Proteomes" id="UP001597389">
    <property type="component" value="Unassembled WGS sequence"/>
</dbReference>
<feature type="domain" description="ABM" evidence="1">
    <location>
        <begin position="2"/>
        <end position="90"/>
    </location>
</feature>
<organism evidence="2 3">
    <name type="scientific">Rubritalea tangerina</name>
    <dbReference type="NCBI Taxonomy" id="430798"/>
    <lineage>
        <taxon>Bacteria</taxon>
        <taxon>Pseudomonadati</taxon>
        <taxon>Verrucomicrobiota</taxon>
        <taxon>Verrucomicrobiia</taxon>
        <taxon>Verrucomicrobiales</taxon>
        <taxon>Rubritaleaceae</taxon>
        <taxon>Rubritalea</taxon>
    </lineage>
</organism>
<protein>
    <submittedName>
        <fullName evidence="2">Quinol monooxygenase</fullName>
        <ecNumber evidence="2">1.-.-.-</ecNumber>
    </submittedName>
</protein>
<dbReference type="PROSITE" id="PS51725">
    <property type="entry name" value="ABM"/>
    <property type="match status" value="1"/>
</dbReference>
<name>A0ABW4ZCI8_9BACT</name>
<dbReference type="EC" id="1.-.-.-" evidence="2"/>
<evidence type="ECO:0000259" key="1">
    <source>
        <dbReference type="PROSITE" id="PS51725"/>
    </source>
</evidence>
<keyword evidence="2" id="KW-0560">Oxidoreductase</keyword>
<dbReference type="SUPFAM" id="SSF54909">
    <property type="entry name" value="Dimeric alpha+beta barrel"/>
    <property type="match status" value="1"/>
</dbReference>
<dbReference type="EMBL" id="JBHUJB010000047">
    <property type="protein sequence ID" value="MFD2159561.1"/>
    <property type="molecule type" value="Genomic_DNA"/>
</dbReference>
<dbReference type="Gene3D" id="3.30.70.100">
    <property type="match status" value="1"/>
</dbReference>